<feature type="binding site" evidence="7">
    <location>
        <begin position="236"/>
        <end position="237"/>
    </location>
    <ligand>
        <name>substrate</name>
    </ligand>
</feature>
<evidence type="ECO:0000256" key="8">
    <source>
        <dbReference type="RuleBase" id="RU363013"/>
    </source>
</evidence>
<dbReference type="Gene3D" id="3.20.20.70">
    <property type="entry name" value="Aldolase class I"/>
    <property type="match status" value="1"/>
</dbReference>
<dbReference type="EMBL" id="BAABFL010000089">
    <property type="protein sequence ID" value="GAA4648681.1"/>
    <property type="molecule type" value="Genomic_DNA"/>
</dbReference>
<feature type="binding site" evidence="7">
    <location>
        <position position="215"/>
    </location>
    <ligand>
        <name>substrate</name>
    </ligand>
</feature>
<dbReference type="CDD" id="cd00311">
    <property type="entry name" value="TIM"/>
    <property type="match status" value="1"/>
</dbReference>
<name>A0ABP8V0F1_9GAMM</name>
<dbReference type="InterPro" id="IPR035990">
    <property type="entry name" value="TIM_sf"/>
</dbReference>
<comment type="subcellular location">
    <subcellularLocation>
        <location evidence="7 8">Cytoplasm</location>
    </subcellularLocation>
</comment>
<dbReference type="NCBIfam" id="TIGR00419">
    <property type="entry name" value="tim"/>
    <property type="match status" value="1"/>
</dbReference>
<evidence type="ECO:0000256" key="7">
    <source>
        <dbReference type="HAMAP-Rule" id="MF_00147"/>
    </source>
</evidence>
<dbReference type="Pfam" id="PF00121">
    <property type="entry name" value="TIM"/>
    <property type="match status" value="1"/>
</dbReference>
<evidence type="ECO:0000256" key="2">
    <source>
        <dbReference type="ARBA" id="ARBA00007422"/>
    </source>
</evidence>
<dbReference type="InterPro" id="IPR022896">
    <property type="entry name" value="TrioseP_Isoase_bac/euk"/>
</dbReference>
<dbReference type="Proteomes" id="UP001500604">
    <property type="component" value="Unassembled WGS sequence"/>
</dbReference>
<dbReference type="SUPFAM" id="SSF51351">
    <property type="entry name" value="Triosephosphate isomerase (TIM)"/>
    <property type="match status" value="1"/>
</dbReference>
<evidence type="ECO:0000256" key="4">
    <source>
        <dbReference type="ARBA" id="ARBA00022490"/>
    </source>
</evidence>
<dbReference type="GO" id="GO:0016853">
    <property type="term" value="F:isomerase activity"/>
    <property type="evidence" value="ECO:0007669"/>
    <property type="project" value="UniProtKB-KW"/>
</dbReference>
<keyword evidence="3 7" id="KW-0312">Gluconeogenesis</keyword>
<comment type="function">
    <text evidence="7">Involved in the gluconeogenesis. Catalyzes stereospecifically the conversion of dihydroxyacetone phosphate (DHAP) to D-glyceraldehyde-3-phosphate (G3P).</text>
</comment>
<feature type="binding site" evidence="7">
    <location>
        <position position="176"/>
    </location>
    <ligand>
        <name>substrate</name>
    </ligand>
</feature>
<feature type="active site" description="Proton acceptor" evidence="7">
    <location>
        <position position="170"/>
    </location>
</feature>
<comment type="subunit">
    <text evidence="7 8">Homodimer.</text>
</comment>
<keyword evidence="10" id="KW-1185">Reference proteome</keyword>
<evidence type="ECO:0000313" key="10">
    <source>
        <dbReference type="Proteomes" id="UP001500604"/>
    </source>
</evidence>
<feature type="active site" description="Electrophile" evidence="7">
    <location>
        <position position="98"/>
    </location>
</feature>
<protein>
    <recommendedName>
        <fullName evidence="7 8">Triosephosphate isomerase</fullName>
        <shortName evidence="7">TIM</shortName>
        <shortName evidence="7">TPI</shortName>
        <ecNumber evidence="7 8">5.3.1.1</ecNumber>
    </recommendedName>
    <alternativeName>
        <fullName evidence="7">Triose-phosphate isomerase</fullName>
    </alternativeName>
</protein>
<comment type="pathway">
    <text evidence="7 8">Carbohydrate biosynthesis; gluconeogenesis.</text>
</comment>
<keyword evidence="4 7" id="KW-0963">Cytoplasm</keyword>
<dbReference type="InterPro" id="IPR020861">
    <property type="entry name" value="Triosephosphate_isomerase_AS"/>
</dbReference>
<dbReference type="PANTHER" id="PTHR21139">
    <property type="entry name" value="TRIOSEPHOSPHATE ISOMERASE"/>
    <property type="match status" value="1"/>
</dbReference>
<comment type="catalytic activity">
    <reaction evidence="7 8">
        <text>D-glyceraldehyde 3-phosphate = dihydroxyacetone phosphate</text>
        <dbReference type="Rhea" id="RHEA:18585"/>
        <dbReference type="ChEBI" id="CHEBI:57642"/>
        <dbReference type="ChEBI" id="CHEBI:59776"/>
        <dbReference type="EC" id="5.3.1.1"/>
    </reaction>
</comment>
<dbReference type="EC" id="5.3.1.1" evidence="7 8"/>
<keyword evidence="6 7" id="KW-0413">Isomerase</keyword>
<dbReference type="InterPro" id="IPR000652">
    <property type="entry name" value="Triosephosphate_isomerase"/>
</dbReference>
<evidence type="ECO:0000256" key="5">
    <source>
        <dbReference type="ARBA" id="ARBA00023152"/>
    </source>
</evidence>
<proteinExistence type="inferred from homology"/>
<dbReference type="PANTHER" id="PTHR21139:SF42">
    <property type="entry name" value="TRIOSEPHOSPHATE ISOMERASE"/>
    <property type="match status" value="1"/>
</dbReference>
<dbReference type="RefSeq" id="WP_345194373.1">
    <property type="nucleotide sequence ID" value="NZ_BAABFL010000089.1"/>
</dbReference>
<comment type="pathway">
    <text evidence="7 8">Carbohydrate degradation; glycolysis; D-glyceraldehyde 3-phosphate from glycerone phosphate: step 1/1.</text>
</comment>
<evidence type="ECO:0000256" key="3">
    <source>
        <dbReference type="ARBA" id="ARBA00022432"/>
    </source>
</evidence>
<reference evidence="10" key="1">
    <citation type="journal article" date="2019" name="Int. J. Syst. Evol. Microbiol.">
        <title>The Global Catalogue of Microorganisms (GCM) 10K type strain sequencing project: providing services to taxonomists for standard genome sequencing and annotation.</title>
        <authorList>
            <consortium name="The Broad Institute Genomics Platform"/>
            <consortium name="The Broad Institute Genome Sequencing Center for Infectious Disease"/>
            <person name="Wu L."/>
            <person name="Ma J."/>
        </authorList>
    </citation>
    <scope>NUCLEOTIDE SEQUENCE [LARGE SCALE GENOMIC DNA]</scope>
    <source>
        <strain evidence="10">JCM 17805</strain>
    </source>
</reference>
<organism evidence="9 10">
    <name type="scientific">Kistimonas scapharcae</name>
    <dbReference type="NCBI Taxonomy" id="1036133"/>
    <lineage>
        <taxon>Bacteria</taxon>
        <taxon>Pseudomonadati</taxon>
        <taxon>Pseudomonadota</taxon>
        <taxon>Gammaproteobacteria</taxon>
        <taxon>Oceanospirillales</taxon>
        <taxon>Endozoicomonadaceae</taxon>
        <taxon>Kistimonas</taxon>
    </lineage>
</organism>
<comment type="caution">
    <text evidence="9">The sequence shown here is derived from an EMBL/GenBank/DDBJ whole genome shotgun (WGS) entry which is preliminary data.</text>
</comment>
<dbReference type="InterPro" id="IPR013785">
    <property type="entry name" value="Aldolase_TIM"/>
</dbReference>
<dbReference type="PROSITE" id="PS51440">
    <property type="entry name" value="TIM_2"/>
    <property type="match status" value="1"/>
</dbReference>
<gene>
    <name evidence="7 9" type="primary">tpiA</name>
    <name evidence="9" type="ORF">GCM10023116_09510</name>
</gene>
<keyword evidence="5 7" id="KW-0324">Glycolysis</keyword>
<evidence type="ECO:0000256" key="1">
    <source>
        <dbReference type="ARBA" id="ARBA00004939"/>
    </source>
</evidence>
<comment type="similarity">
    <text evidence="2 7 8">Belongs to the triosephosphate isomerase family.</text>
</comment>
<evidence type="ECO:0000313" key="9">
    <source>
        <dbReference type="EMBL" id="GAA4648681.1"/>
    </source>
</evidence>
<sequence length="253" mass="26420">MRKPLVAGNWKMNGSRTMIAGLLDGLTAGLTEGCDKTEIAVFPPSIYLSQVKDALDGSSVAWGVQNVCTQEGEAGAYTGETAVAMAADFGCAYVLVGHSERRALYAESDAVVAAKFALIAGQNLVPVLCVGETLEERERGETMSVVSRQLGAVLDGVDAALLNDFVIAYEPVWAIGTGKTATPQQAQDVHAEIRGLLEKRCPDMAARTRILYGGSVKASNAVDILGQLDVDGALVGGASLKAEEFLAICRAAG</sequence>
<comment type="pathway">
    <text evidence="1">Carbohydrate metabolism; erythritol degradation.</text>
</comment>
<dbReference type="PROSITE" id="PS00171">
    <property type="entry name" value="TIM_1"/>
    <property type="match status" value="1"/>
</dbReference>
<evidence type="ECO:0000256" key="6">
    <source>
        <dbReference type="ARBA" id="ARBA00023235"/>
    </source>
</evidence>
<accession>A0ABP8V0F1</accession>
<dbReference type="HAMAP" id="MF_00147_B">
    <property type="entry name" value="TIM_B"/>
    <property type="match status" value="1"/>
</dbReference>
<feature type="binding site" evidence="7">
    <location>
        <begin position="9"/>
        <end position="11"/>
    </location>
    <ligand>
        <name>substrate</name>
    </ligand>
</feature>